<comment type="subunit">
    <text evidence="11">Component of the mitochondrial contact site and cristae organizing system (MICOS) complex.</text>
</comment>
<protein>
    <recommendedName>
        <fullName evidence="4 11">MICOS complex subunit MIC12</fullName>
    </recommendedName>
    <alternativeName>
        <fullName evidence="10 11">Altered inheritance of mitochondria protein 5, mitochondrial</fullName>
    </alternativeName>
    <alternativeName>
        <fullName evidence="9 11">Found in mitochondrial proteome protein 51</fullName>
    </alternativeName>
</protein>
<comment type="subcellular location">
    <subcellularLocation>
        <location evidence="2">Membrane</location>
    </subcellularLocation>
    <subcellularLocation>
        <location evidence="11">Mitochondrion inner membrane</location>
        <topology evidence="11">Single-pass membrane protein</topology>
    </subcellularLocation>
</comment>
<evidence type="ECO:0000256" key="4">
    <source>
        <dbReference type="ARBA" id="ARBA00018170"/>
    </source>
</evidence>
<keyword evidence="6" id="KW-1133">Transmembrane helix</keyword>
<evidence type="ECO:0000256" key="11">
    <source>
        <dbReference type="RuleBase" id="RU363010"/>
    </source>
</evidence>
<gene>
    <name evidence="12" type="ORF">CC80DRAFT_289514</name>
</gene>
<evidence type="ECO:0000256" key="1">
    <source>
        <dbReference type="ARBA" id="ARBA00002689"/>
    </source>
</evidence>
<dbReference type="AlphaFoldDB" id="A0A6A5U8E7"/>
<evidence type="ECO:0000313" key="13">
    <source>
        <dbReference type="Proteomes" id="UP000800035"/>
    </source>
</evidence>
<name>A0A6A5U8E7_9PLEO</name>
<dbReference type="EMBL" id="ML976983">
    <property type="protein sequence ID" value="KAF1960249.1"/>
    <property type="molecule type" value="Genomic_DNA"/>
</dbReference>
<comment type="function">
    <text evidence="1 11">Component of the MICOS complex, a large protein complex of the mitochondrial inner membrane that plays crucial roles in the maintenance of crista junctions, inner membrane architecture, and formation of contact sites to the outer membrane.</text>
</comment>
<dbReference type="Proteomes" id="UP000800035">
    <property type="component" value="Unassembled WGS sequence"/>
</dbReference>
<dbReference type="GO" id="GO:0061617">
    <property type="term" value="C:MICOS complex"/>
    <property type="evidence" value="ECO:0007669"/>
    <property type="project" value="UniProtKB-UniRule"/>
</dbReference>
<accession>A0A6A5U8E7</accession>
<dbReference type="GO" id="GO:0042407">
    <property type="term" value="P:cristae formation"/>
    <property type="evidence" value="ECO:0007669"/>
    <property type="project" value="InterPro"/>
</dbReference>
<evidence type="ECO:0000256" key="6">
    <source>
        <dbReference type="ARBA" id="ARBA00022989"/>
    </source>
</evidence>
<keyword evidence="11" id="KW-0999">Mitochondrion inner membrane</keyword>
<sequence>MGFTTGFLGGFTLTSAVLYLTISLHTQNRVTQAALLRQQRALLTNVVEPQPPQPEPVAREVPVGLVEMAKDRWNRELEGAVRRVYETDWRRVRERAEDRVGAVFEKPKEQK</sequence>
<evidence type="ECO:0000256" key="5">
    <source>
        <dbReference type="ARBA" id="ARBA00022692"/>
    </source>
</evidence>
<dbReference type="OrthoDB" id="4037694at2759"/>
<evidence type="ECO:0000256" key="3">
    <source>
        <dbReference type="ARBA" id="ARBA00009188"/>
    </source>
</evidence>
<proteinExistence type="inferred from homology"/>
<dbReference type="Pfam" id="PF17050">
    <property type="entry name" value="AIM5"/>
    <property type="match status" value="1"/>
</dbReference>
<evidence type="ECO:0000256" key="8">
    <source>
        <dbReference type="ARBA" id="ARBA00023136"/>
    </source>
</evidence>
<organism evidence="12 13">
    <name type="scientific">Byssothecium circinans</name>
    <dbReference type="NCBI Taxonomy" id="147558"/>
    <lineage>
        <taxon>Eukaryota</taxon>
        <taxon>Fungi</taxon>
        <taxon>Dikarya</taxon>
        <taxon>Ascomycota</taxon>
        <taxon>Pezizomycotina</taxon>
        <taxon>Dothideomycetes</taxon>
        <taxon>Pleosporomycetidae</taxon>
        <taxon>Pleosporales</taxon>
        <taxon>Massarineae</taxon>
        <taxon>Massarinaceae</taxon>
        <taxon>Byssothecium</taxon>
    </lineage>
</organism>
<dbReference type="InterPro" id="IPR031463">
    <property type="entry name" value="Mic12"/>
</dbReference>
<evidence type="ECO:0000256" key="10">
    <source>
        <dbReference type="ARBA" id="ARBA00032985"/>
    </source>
</evidence>
<evidence type="ECO:0000256" key="9">
    <source>
        <dbReference type="ARBA" id="ARBA00032159"/>
    </source>
</evidence>
<comment type="similarity">
    <text evidence="3 11">Belongs to the MICOS complex subunit Mic12 family.</text>
</comment>
<evidence type="ECO:0000256" key="2">
    <source>
        <dbReference type="ARBA" id="ARBA00004370"/>
    </source>
</evidence>
<keyword evidence="5" id="KW-0812">Transmembrane</keyword>
<keyword evidence="13" id="KW-1185">Reference proteome</keyword>
<reference evidence="12" key="1">
    <citation type="journal article" date="2020" name="Stud. Mycol.">
        <title>101 Dothideomycetes genomes: a test case for predicting lifestyles and emergence of pathogens.</title>
        <authorList>
            <person name="Haridas S."/>
            <person name="Albert R."/>
            <person name="Binder M."/>
            <person name="Bloem J."/>
            <person name="Labutti K."/>
            <person name="Salamov A."/>
            <person name="Andreopoulos B."/>
            <person name="Baker S."/>
            <person name="Barry K."/>
            <person name="Bills G."/>
            <person name="Bluhm B."/>
            <person name="Cannon C."/>
            <person name="Castanera R."/>
            <person name="Culley D."/>
            <person name="Daum C."/>
            <person name="Ezra D."/>
            <person name="Gonzalez J."/>
            <person name="Henrissat B."/>
            <person name="Kuo A."/>
            <person name="Liang C."/>
            <person name="Lipzen A."/>
            <person name="Lutzoni F."/>
            <person name="Magnuson J."/>
            <person name="Mondo S."/>
            <person name="Nolan M."/>
            <person name="Ohm R."/>
            <person name="Pangilinan J."/>
            <person name="Park H.-J."/>
            <person name="Ramirez L."/>
            <person name="Alfaro M."/>
            <person name="Sun H."/>
            <person name="Tritt A."/>
            <person name="Yoshinaga Y."/>
            <person name="Zwiers L.-H."/>
            <person name="Turgeon B."/>
            <person name="Goodwin S."/>
            <person name="Spatafora J."/>
            <person name="Crous P."/>
            <person name="Grigoriev I."/>
        </authorList>
    </citation>
    <scope>NUCLEOTIDE SEQUENCE</scope>
    <source>
        <strain evidence="12">CBS 675.92</strain>
    </source>
</reference>
<dbReference type="GO" id="GO:0044284">
    <property type="term" value="C:mitochondrial crista junction"/>
    <property type="evidence" value="ECO:0007669"/>
    <property type="project" value="InterPro"/>
</dbReference>
<evidence type="ECO:0000313" key="12">
    <source>
        <dbReference type="EMBL" id="KAF1960249.1"/>
    </source>
</evidence>
<evidence type="ECO:0000256" key="7">
    <source>
        <dbReference type="ARBA" id="ARBA00023128"/>
    </source>
</evidence>
<keyword evidence="8" id="KW-0472">Membrane</keyword>
<keyword evidence="7 11" id="KW-0496">Mitochondrion</keyword>